<dbReference type="InterPro" id="IPR015422">
    <property type="entry name" value="PyrdxlP-dep_Trfase_small"/>
</dbReference>
<dbReference type="PIRSF" id="PIRSF000521">
    <property type="entry name" value="Transaminase_4ab_Lys_Orn"/>
    <property type="match status" value="1"/>
</dbReference>
<evidence type="ECO:0000256" key="2">
    <source>
        <dbReference type="ARBA" id="ARBA00022898"/>
    </source>
</evidence>
<dbReference type="SUPFAM" id="SSF53383">
    <property type="entry name" value="PLP-dependent transferases"/>
    <property type="match status" value="1"/>
</dbReference>
<proteinExistence type="inferred from homology"/>
<comment type="caution">
    <text evidence="4">The sequence shown here is derived from an EMBL/GenBank/DDBJ whole genome shotgun (WGS) entry which is preliminary data.</text>
</comment>
<evidence type="ECO:0000256" key="1">
    <source>
        <dbReference type="ARBA" id="ARBA00001933"/>
    </source>
</evidence>
<keyword evidence="4" id="KW-0808">Transferase</keyword>
<keyword evidence="5" id="KW-1185">Reference proteome</keyword>
<dbReference type="Pfam" id="PF00202">
    <property type="entry name" value="Aminotran_3"/>
    <property type="match status" value="1"/>
</dbReference>
<dbReference type="InterPro" id="IPR049704">
    <property type="entry name" value="Aminotrans_3_PPA_site"/>
</dbReference>
<dbReference type="PROSITE" id="PS00600">
    <property type="entry name" value="AA_TRANSFER_CLASS_3"/>
    <property type="match status" value="1"/>
</dbReference>
<name>A0ABW5V1Y2_9MICO</name>
<dbReference type="Gene3D" id="3.90.1150.10">
    <property type="entry name" value="Aspartate Aminotransferase, domain 1"/>
    <property type="match status" value="1"/>
</dbReference>
<dbReference type="RefSeq" id="WP_040905122.1">
    <property type="nucleotide sequence ID" value="NZ_JBHUNE010000009.1"/>
</dbReference>
<sequence>MARLSPLVKQATPVVVDRAEGNWILGVDGVRYLDFTSGIGVTSTGHCHPRVVKAAQEQVGKVIHAQATTVMHQPLLELTELLGEVLPTGLDSVFYANSGAEAVEASLRLARMATGRPNIVTFQGGFHGRTFGAASITTAGTKFRTGFSPLVGGVVVAPFPYAYRLGLSEEDAVAYALRELDYLFATVTAPGETAAFIIEPVQGDGGYIPVPVEFLRGLEVRAREHGILLIVDEIQAGVGRTGKFWSHEFAGISPDVLITAKGIASGFPISAIAASEELMSKGFPGSQGGTYGGNAVAAAAGVETLHVIRDEGLVENAAARGAQLQAGLTELQQKYPEIGDVRGVGLMQALEFTTADGAADSASAAAVQQAAVAERLLLLTCGPLNNVIRVVPALTVNESEVELALRALDAALASVLRVPVLQ</sequence>
<gene>
    <name evidence="4" type="ORF">ACFSW7_13015</name>
</gene>
<accession>A0ABW5V1Y2</accession>
<dbReference type="EMBL" id="JBHUNE010000009">
    <property type="protein sequence ID" value="MFD2759298.1"/>
    <property type="molecule type" value="Genomic_DNA"/>
</dbReference>
<reference evidence="5" key="1">
    <citation type="journal article" date="2019" name="Int. J. Syst. Evol. Microbiol.">
        <title>The Global Catalogue of Microorganisms (GCM) 10K type strain sequencing project: providing services to taxonomists for standard genome sequencing and annotation.</title>
        <authorList>
            <consortium name="The Broad Institute Genomics Platform"/>
            <consortium name="The Broad Institute Genome Sequencing Center for Infectious Disease"/>
            <person name="Wu L."/>
            <person name="Ma J."/>
        </authorList>
    </citation>
    <scope>NUCLEOTIDE SEQUENCE [LARGE SCALE GENOMIC DNA]</scope>
    <source>
        <strain evidence="5">TISTR 1514</strain>
    </source>
</reference>
<dbReference type="GO" id="GO:0008483">
    <property type="term" value="F:transaminase activity"/>
    <property type="evidence" value="ECO:0007669"/>
    <property type="project" value="UniProtKB-KW"/>
</dbReference>
<dbReference type="InterPro" id="IPR005814">
    <property type="entry name" value="Aminotrans_3"/>
</dbReference>
<dbReference type="Proteomes" id="UP001597492">
    <property type="component" value="Unassembled WGS sequence"/>
</dbReference>
<dbReference type="InterPro" id="IPR015421">
    <property type="entry name" value="PyrdxlP-dep_Trfase_major"/>
</dbReference>
<dbReference type="InterPro" id="IPR015424">
    <property type="entry name" value="PyrdxlP-dep_Trfase"/>
</dbReference>
<protein>
    <submittedName>
        <fullName evidence="4">Aspartate aminotransferase family protein</fullName>
    </submittedName>
</protein>
<keyword evidence="2 3" id="KW-0663">Pyridoxal phosphate</keyword>
<evidence type="ECO:0000313" key="5">
    <source>
        <dbReference type="Proteomes" id="UP001597492"/>
    </source>
</evidence>
<evidence type="ECO:0000256" key="3">
    <source>
        <dbReference type="RuleBase" id="RU003560"/>
    </source>
</evidence>
<dbReference type="CDD" id="cd00610">
    <property type="entry name" value="OAT_like"/>
    <property type="match status" value="1"/>
</dbReference>
<dbReference type="PANTHER" id="PTHR11986">
    <property type="entry name" value="AMINOTRANSFERASE CLASS III"/>
    <property type="match status" value="1"/>
</dbReference>
<keyword evidence="4" id="KW-0032">Aminotransferase</keyword>
<organism evidence="4 5">
    <name type="scientific">Gulosibacter faecalis</name>
    <dbReference type="NCBI Taxonomy" id="272240"/>
    <lineage>
        <taxon>Bacteria</taxon>
        <taxon>Bacillati</taxon>
        <taxon>Actinomycetota</taxon>
        <taxon>Actinomycetes</taxon>
        <taxon>Micrococcales</taxon>
        <taxon>Microbacteriaceae</taxon>
        <taxon>Gulosibacter</taxon>
    </lineage>
</organism>
<comment type="cofactor">
    <cofactor evidence="1">
        <name>pyridoxal 5'-phosphate</name>
        <dbReference type="ChEBI" id="CHEBI:597326"/>
    </cofactor>
</comment>
<dbReference type="Gene3D" id="3.40.640.10">
    <property type="entry name" value="Type I PLP-dependent aspartate aminotransferase-like (Major domain)"/>
    <property type="match status" value="1"/>
</dbReference>
<evidence type="ECO:0000313" key="4">
    <source>
        <dbReference type="EMBL" id="MFD2759298.1"/>
    </source>
</evidence>
<dbReference type="InterPro" id="IPR050103">
    <property type="entry name" value="Class-III_PLP-dep_AT"/>
</dbReference>
<comment type="similarity">
    <text evidence="3">Belongs to the class-III pyridoxal-phosphate-dependent aminotransferase family.</text>
</comment>